<name>A0AAW2Y897_9LAMI</name>
<comment type="caution">
    <text evidence="3">The sequence shown here is derived from an EMBL/GenBank/DDBJ whole genome shotgun (WGS) entry which is preliminary data.</text>
</comment>
<accession>A0AAW2Y897</accession>
<protein>
    <submittedName>
        <fullName evidence="3">Retrovirus-related Pol polyprotein from transposon TNT 1-94</fullName>
    </submittedName>
</protein>
<dbReference type="AlphaFoldDB" id="A0AAW2Y897"/>
<dbReference type="Pfam" id="PF07727">
    <property type="entry name" value="RVT_2"/>
    <property type="match status" value="1"/>
</dbReference>
<evidence type="ECO:0000313" key="3">
    <source>
        <dbReference type="EMBL" id="KAL0461980.1"/>
    </source>
</evidence>
<keyword evidence="1" id="KW-0732">Signal</keyword>
<feature type="domain" description="Reverse transcriptase Ty1/copia-type" evidence="2">
    <location>
        <begin position="2"/>
        <end position="64"/>
    </location>
</feature>
<gene>
    <name evidence="3" type="ORF">Slati_0085600</name>
</gene>
<evidence type="ECO:0000256" key="1">
    <source>
        <dbReference type="SAM" id="SignalP"/>
    </source>
</evidence>
<proteinExistence type="predicted"/>
<dbReference type="EMBL" id="JACGWN010000001">
    <property type="protein sequence ID" value="KAL0461980.1"/>
    <property type="molecule type" value="Genomic_DNA"/>
</dbReference>
<sequence>METIRIVLAISALLGLPVYQLDVKSAFLNGELEEEVYVEQPTGYIVQGKEEKAYRLRKALYGLK</sequence>
<dbReference type="InterPro" id="IPR013103">
    <property type="entry name" value="RVT_2"/>
</dbReference>
<evidence type="ECO:0000259" key="2">
    <source>
        <dbReference type="Pfam" id="PF07727"/>
    </source>
</evidence>
<feature type="chain" id="PRO_5043811466" evidence="1">
    <location>
        <begin position="21"/>
        <end position="64"/>
    </location>
</feature>
<reference evidence="3" key="1">
    <citation type="submission" date="2020-06" db="EMBL/GenBank/DDBJ databases">
        <authorList>
            <person name="Li T."/>
            <person name="Hu X."/>
            <person name="Zhang T."/>
            <person name="Song X."/>
            <person name="Zhang H."/>
            <person name="Dai N."/>
            <person name="Sheng W."/>
            <person name="Hou X."/>
            <person name="Wei L."/>
        </authorList>
    </citation>
    <scope>NUCLEOTIDE SEQUENCE</scope>
    <source>
        <strain evidence="3">KEN1</strain>
        <tissue evidence="3">Leaf</tissue>
    </source>
</reference>
<reference evidence="3" key="2">
    <citation type="journal article" date="2024" name="Plant">
        <title>Genomic evolution and insights into agronomic trait innovations of Sesamum species.</title>
        <authorList>
            <person name="Miao H."/>
            <person name="Wang L."/>
            <person name="Qu L."/>
            <person name="Liu H."/>
            <person name="Sun Y."/>
            <person name="Le M."/>
            <person name="Wang Q."/>
            <person name="Wei S."/>
            <person name="Zheng Y."/>
            <person name="Lin W."/>
            <person name="Duan Y."/>
            <person name="Cao H."/>
            <person name="Xiong S."/>
            <person name="Wang X."/>
            <person name="Wei L."/>
            <person name="Li C."/>
            <person name="Ma Q."/>
            <person name="Ju M."/>
            <person name="Zhao R."/>
            <person name="Li G."/>
            <person name="Mu C."/>
            <person name="Tian Q."/>
            <person name="Mei H."/>
            <person name="Zhang T."/>
            <person name="Gao T."/>
            <person name="Zhang H."/>
        </authorList>
    </citation>
    <scope>NUCLEOTIDE SEQUENCE</scope>
    <source>
        <strain evidence="3">KEN1</strain>
    </source>
</reference>
<organism evidence="3">
    <name type="scientific">Sesamum latifolium</name>
    <dbReference type="NCBI Taxonomy" id="2727402"/>
    <lineage>
        <taxon>Eukaryota</taxon>
        <taxon>Viridiplantae</taxon>
        <taxon>Streptophyta</taxon>
        <taxon>Embryophyta</taxon>
        <taxon>Tracheophyta</taxon>
        <taxon>Spermatophyta</taxon>
        <taxon>Magnoliopsida</taxon>
        <taxon>eudicotyledons</taxon>
        <taxon>Gunneridae</taxon>
        <taxon>Pentapetalae</taxon>
        <taxon>asterids</taxon>
        <taxon>lamiids</taxon>
        <taxon>Lamiales</taxon>
        <taxon>Pedaliaceae</taxon>
        <taxon>Sesamum</taxon>
    </lineage>
</organism>
<feature type="signal peptide" evidence="1">
    <location>
        <begin position="1"/>
        <end position="20"/>
    </location>
</feature>